<dbReference type="GO" id="GO:0003676">
    <property type="term" value="F:nucleic acid binding"/>
    <property type="evidence" value="ECO:0007669"/>
    <property type="project" value="InterPro"/>
</dbReference>
<dbReference type="SUPFAM" id="SSF53098">
    <property type="entry name" value="Ribonuclease H-like"/>
    <property type="match status" value="1"/>
</dbReference>
<dbReference type="Proteomes" id="UP000887159">
    <property type="component" value="Unassembled WGS sequence"/>
</dbReference>
<evidence type="ECO:0000313" key="2">
    <source>
        <dbReference type="EMBL" id="GFY22652.1"/>
    </source>
</evidence>
<evidence type="ECO:0000313" key="3">
    <source>
        <dbReference type="Proteomes" id="UP000887159"/>
    </source>
</evidence>
<name>A0A8X7B9A0_TRICX</name>
<dbReference type="Gene3D" id="3.30.420.10">
    <property type="entry name" value="Ribonuclease H-like superfamily/Ribonuclease H"/>
    <property type="match status" value="1"/>
</dbReference>
<evidence type="ECO:0000259" key="1">
    <source>
        <dbReference type="PROSITE" id="PS50879"/>
    </source>
</evidence>
<dbReference type="InterPro" id="IPR012337">
    <property type="entry name" value="RNaseH-like_sf"/>
</dbReference>
<keyword evidence="3" id="KW-1185">Reference proteome</keyword>
<organism evidence="2 3">
    <name type="scientific">Trichonephila clavipes</name>
    <name type="common">Golden silk orbweaver</name>
    <name type="synonym">Nephila clavipes</name>
    <dbReference type="NCBI Taxonomy" id="2585209"/>
    <lineage>
        <taxon>Eukaryota</taxon>
        <taxon>Metazoa</taxon>
        <taxon>Ecdysozoa</taxon>
        <taxon>Arthropoda</taxon>
        <taxon>Chelicerata</taxon>
        <taxon>Arachnida</taxon>
        <taxon>Araneae</taxon>
        <taxon>Araneomorphae</taxon>
        <taxon>Entelegynae</taxon>
        <taxon>Araneoidea</taxon>
        <taxon>Nephilidae</taxon>
        <taxon>Trichonephila</taxon>
    </lineage>
</organism>
<feature type="domain" description="RNase H type-1" evidence="1">
    <location>
        <begin position="1"/>
        <end position="55"/>
    </location>
</feature>
<gene>
    <name evidence="2" type="primary">HNAJ_LOCUS12027</name>
    <name evidence="2" type="ORF">TNCV_2179131</name>
</gene>
<comment type="caution">
    <text evidence="2">The sequence shown here is derived from an EMBL/GenBank/DDBJ whole genome shotgun (WGS) entry which is preliminary data.</text>
</comment>
<dbReference type="InterPro" id="IPR002156">
    <property type="entry name" value="RNaseH_domain"/>
</dbReference>
<dbReference type="AlphaFoldDB" id="A0A8X7B9A0"/>
<protein>
    <submittedName>
        <fullName evidence="2">RNase H domain-containing protein</fullName>
    </submittedName>
</protein>
<dbReference type="EMBL" id="BMAU01021361">
    <property type="protein sequence ID" value="GFY22652.1"/>
    <property type="molecule type" value="Genomic_DNA"/>
</dbReference>
<dbReference type="GO" id="GO:0004523">
    <property type="term" value="F:RNA-DNA hybrid ribonuclease activity"/>
    <property type="evidence" value="ECO:0007669"/>
    <property type="project" value="InterPro"/>
</dbReference>
<accession>A0A8X7B9A0</accession>
<proteinExistence type="predicted"/>
<dbReference type="InterPro" id="IPR036397">
    <property type="entry name" value="RNaseH_sf"/>
</dbReference>
<sequence>MNSNSTPASSNILDCKKLLQSLSEYSKKFVLQWIPGHCGVAGNELVHHLTKKRASIQHTARKAVPFTSDKRIIKKKMNDISSIQYAERNSNKIWWNNLKDLPMWPRRKAVAEFRLITGRDSLFKHLHRIHVARTSFCTLRDFREDMEADYIRHCPALKGSSLCDLYCRLGDMVGLFLAFCTKGCVLDLGPSQWLFMMQKLDSGRIIVYCTVHEISLECLFNSGALCKIKS</sequence>
<dbReference type="PROSITE" id="PS50879">
    <property type="entry name" value="RNASE_H_1"/>
    <property type="match status" value="1"/>
</dbReference>
<reference evidence="2" key="1">
    <citation type="submission" date="2020-08" db="EMBL/GenBank/DDBJ databases">
        <title>Multicomponent nature underlies the extraordinary mechanical properties of spider dragline silk.</title>
        <authorList>
            <person name="Kono N."/>
            <person name="Nakamura H."/>
            <person name="Mori M."/>
            <person name="Yoshida Y."/>
            <person name="Ohtoshi R."/>
            <person name="Malay A.D."/>
            <person name="Moran D.A.P."/>
            <person name="Tomita M."/>
            <person name="Numata K."/>
            <person name="Arakawa K."/>
        </authorList>
    </citation>
    <scope>NUCLEOTIDE SEQUENCE</scope>
</reference>